<sequence length="159" mass="16684">MAASAASPMASVSDALTVSERRAVRRPTVERAGLEPRPDSPAPSVIDRSAVPACFYRGSGDTGAIGRTTFRRRPKARRRVSGRDRLAPHHGGRPITATADTPPGQGNSSAHAGCTRATCVGCELHRARISRTSLGGRSSVLPGCRDWLGLADGSRQSLS</sequence>
<evidence type="ECO:0000313" key="2">
    <source>
        <dbReference type="Proteomes" id="UP000805193"/>
    </source>
</evidence>
<gene>
    <name evidence="1" type="ORF">HPB47_020080</name>
</gene>
<reference evidence="1 2" key="1">
    <citation type="journal article" date="2020" name="Cell">
        <title>Large-Scale Comparative Analyses of Tick Genomes Elucidate Their Genetic Diversity and Vector Capacities.</title>
        <authorList>
            <consortium name="Tick Genome and Microbiome Consortium (TIGMIC)"/>
            <person name="Jia N."/>
            <person name="Wang J."/>
            <person name="Shi W."/>
            <person name="Du L."/>
            <person name="Sun Y."/>
            <person name="Zhan W."/>
            <person name="Jiang J.F."/>
            <person name="Wang Q."/>
            <person name="Zhang B."/>
            <person name="Ji P."/>
            <person name="Bell-Sakyi L."/>
            <person name="Cui X.M."/>
            <person name="Yuan T.T."/>
            <person name="Jiang B.G."/>
            <person name="Yang W.F."/>
            <person name="Lam T.T."/>
            <person name="Chang Q.C."/>
            <person name="Ding S.J."/>
            <person name="Wang X.J."/>
            <person name="Zhu J.G."/>
            <person name="Ruan X.D."/>
            <person name="Zhao L."/>
            <person name="Wei J.T."/>
            <person name="Ye R.Z."/>
            <person name="Que T.C."/>
            <person name="Du C.H."/>
            <person name="Zhou Y.H."/>
            <person name="Cheng J.X."/>
            <person name="Dai P.F."/>
            <person name="Guo W.B."/>
            <person name="Han X.H."/>
            <person name="Huang E.J."/>
            <person name="Li L.F."/>
            <person name="Wei W."/>
            <person name="Gao Y.C."/>
            <person name="Liu J.Z."/>
            <person name="Shao H.Z."/>
            <person name="Wang X."/>
            <person name="Wang C.C."/>
            <person name="Yang T.C."/>
            <person name="Huo Q.B."/>
            <person name="Li W."/>
            <person name="Chen H.Y."/>
            <person name="Chen S.E."/>
            <person name="Zhou L.G."/>
            <person name="Ni X.B."/>
            <person name="Tian J.H."/>
            <person name="Sheng Y."/>
            <person name="Liu T."/>
            <person name="Pan Y.S."/>
            <person name="Xia L.Y."/>
            <person name="Li J."/>
            <person name="Zhao F."/>
            <person name="Cao W.C."/>
        </authorList>
    </citation>
    <scope>NUCLEOTIDE SEQUENCE [LARGE SCALE GENOMIC DNA]</scope>
    <source>
        <strain evidence="1">Iper-2018</strain>
    </source>
</reference>
<evidence type="ECO:0000313" key="1">
    <source>
        <dbReference type="EMBL" id="KAG0433229.1"/>
    </source>
</evidence>
<accession>A0AC60QGE0</accession>
<proteinExistence type="predicted"/>
<protein>
    <submittedName>
        <fullName evidence="1">Uncharacterized protein</fullName>
    </submittedName>
</protein>
<organism evidence="1 2">
    <name type="scientific">Ixodes persulcatus</name>
    <name type="common">Taiga tick</name>
    <dbReference type="NCBI Taxonomy" id="34615"/>
    <lineage>
        <taxon>Eukaryota</taxon>
        <taxon>Metazoa</taxon>
        <taxon>Ecdysozoa</taxon>
        <taxon>Arthropoda</taxon>
        <taxon>Chelicerata</taxon>
        <taxon>Arachnida</taxon>
        <taxon>Acari</taxon>
        <taxon>Parasitiformes</taxon>
        <taxon>Ixodida</taxon>
        <taxon>Ixodoidea</taxon>
        <taxon>Ixodidae</taxon>
        <taxon>Ixodinae</taxon>
        <taxon>Ixodes</taxon>
    </lineage>
</organism>
<dbReference type="Proteomes" id="UP000805193">
    <property type="component" value="Unassembled WGS sequence"/>
</dbReference>
<dbReference type="EMBL" id="JABSTQ010009073">
    <property type="protein sequence ID" value="KAG0433229.1"/>
    <property type="molecule type" value="Genomic_DNA"/>
</dbReference>
<keyword evidence="2" id="KW-1185">Reference proteome</keyword>
<name>A0AC60QGE0_IXOPE</name>
<comment type="caution">
    <text evidence="1">The sequence shown here is derived from an EMBL/GenBank/DDBJ whole genome shotgun (WGS) entry which is preliminary data.</text>
</comment>